<dbReference type="EMBL" id="OM869507">
    <property type="protein sequence ID" value="UPW40846.1"/>
    <property type="molecule type" value="Genomic_DNA"/>
</dbReference>
<feature type="region of interest" description="Disordered" evidence="1">
    <location>
        <begin position="1"/>
        <end position="22"/>
    </location>
</feature>
<protein>
    <submittedName>
        <fullName evidence="2">DNA pilot protein</fullName>
    </submittedName>
</protein>
<evidence type="ECO:0000313" key="2">
    <source>
        <dbReference type="EMBL" id="UPW40846.1"/>
    </source>
</evidence>
<organism evidence="2">
    <name type="scientific">Sigmofec virus UA08Rod_6488</name>
    <dbReference type="NCBI Taxonomy" id="2929232"/>
    <lineage>
        <taxon>Viruses</taxon>
        <taxon>Monodnaviria</taxon>
        <taxon>Sangervirae</taxon>
        <taxon>Phixviricota</taxon>
        <taxon>Malgrandaviricetes</taxon>
        <taxon>Petitvirales</taxon>
        <taxon>Microviridae</taxon>
    </lineage>
</organism>
<reference evidence="2" key="1">
    <citation type="submission" date="2022-02" db="EMBL/GenBank/DDBJ databases">
        <title>Towards deciphering the DNA virus diversity associated with rodent species in the families Cricetidae and Heteromyidae.</title>
        <authorList>
            <person name="Lund M."/>
            <person name="Larsen B.B."/>
            <person name="Gryseels S."/>
            <person name="Kraberger S."/>
            <person name="Rowsey D.M."/>
            <person name="Steger L."/>
            <person name="Yule K.M."/>
            <person name="Upham N.S."/>
            <person name="Worobey M."/>
            <person name="Van Doorslaer K."/>
            <person name="Varsani A."/>
        </authorList>
    </citation>
    <scope>NUCLEOTIDE SEQUENCE</scope>
    <source>
        <strain evidence="2">UA08Rod_6488</strain>
    </source>
</reference>
<proteinExistence type="predicted"/>
<name>A0A976N0K7_9VIRU</name>
<evidence type="ECO:0000256" key="1">
    <source>
        <dbReference type="SAM" id="MobiDB-lite"/>
    </source>
</evidence>
<accession>A0A976N0K7</accession>
<sequence length="180" mass="18906">MFNQGDLISLSPSGEGQPYTAGDMYRNDGGLLSLFNRWIDPMPFQSAINARENQLDRDFNASEAQKNRDWQERMSNTSYQRAVQDMKAAGLNPYLAYGQGGASSPSGSAASAGGSRGAGGSGGGIGSLLGTVTGLIKGLAMTAVNAGMTAVETSSKLKAAQVYANSRLQVAKLNAAYRRR</sequence>